<feature type="domain" description="Magnesium transporter MgtE intracellular" evidence="2">
    <location>
        <begin position="53"/>
        <end position="156"/>
    </location>
</feature>
<feature type="non-terminal residue" evidence="3">
    <location>
        <position position="225"/>
    </location>
</feature>
<dbReference type="EMBL" id="UINC01098935">
    <property type="protein sequence ID" value="SVC57825.1"/>
    <property type="molecule type" value="Genomic_DNA"/>
</dbReference>
<dbReference type="Gene3D" id="3.10.580.10">
    <property type="entry name" value="CBS-domain"/>
    <property type="match status" value="1"/>
</dbReference>
<organism evidence="3">
    <name type="scientific">marine metagenome</name>
    <dbReference type="NCBI Taxonomy" id="408172"/>
    <lineage>
        <taxon>unclassified sequences</taxon>
        <taxon>metagenomes</taxon>
        <taxon>ecological metagenomes</taxon>
    </lineage>
</organism>
<dbReference type="InterPro" id="IPR006669">
    <property type="entry name" value="MgtE_transporter"/>
</dbReference>
<evidence type="ECO:0000256" key="1">
    <source>
        <dbReference type="SAM" id="MobiDB-lite"/>
    </source>
</evidence>
<evidence type="ECO:0000313" key="3">
    <source>
        <dbReference type="EMBL" id="SVC57825.1"/>
    </source>
</evidence>
<dbReference type="SUPFAM" id="SSF158791">
    <property type="entry name" value="MgtE N-terminal domain-like"/>
    <property type="match status" value="1"/>
</dbReference>
<dbReference type="AlphaFoldDB" id="A0A382NBW2"/>
<dbReference type="PANTHER" id="PTHR43773">
    <property type="entry name" value="MAGNESIUM TRANSPORTER MGTE"/>
    <property type="match status" value="1"/>
</dbReference>
<proteinExistence type="predicted"/>
<feature type="region of interest" description="Disordered" evidence="1">
    <location>
        <begin position="1"/>
        <end position="31"/>
    </location>
</feature>
<reference evidence="3" key="1">
    <citation type="submission" date="2018-05" db="EMBL/GenBank/DDBJ databases">
        <authorList>
            <person name="Lanie J.A."/>
            <person name="Ng W.-L."/>
            <person name="Kazmierczak K.M."/>
            <person name="Andrzejewski T.M."/>
            <person name="Davidsen T.M."/>
            <person name="Wayne K.J."/>
            <person name="Tettelin H."/>
            <person name="Glass J.I."/>
            <person name="Rusch D."/>
            <person name="Podicherti R."/>
            <person name="Tsui H.-C.T."/>
            <person name="Winkler M.E."/>
        </authorList>
    </citation>
    <scope>NUCLEOTIDE SEQUENCE</scope>
</reference>
<evidence type="ECO:0000259" key="2">
    <source>
        <dbReference type="SMART" id="SM00924"/>
    </source>
</evidence>
<dbReference type="InterPro" id="IPR038076">
    <property type="entry name" value="MgtE_N_sf"/>
</dbReference>
<dbReference type="SMART" id="SM00924">
    <property type="entry name" value="MgtE_N"/>
    <property type="match status" value="1"/>
</dbReference>
<dbReference type="InterPro" id="IPR046342">
    <property type="entry name" value="CBS_dom_sf"/>
</dbReference>
<dbReference type="Gene3D" id="1.25.60.10">
    <property type="entry name" value="MgtE N-terminal domain-like"/>
    <property type="match status" value="1"/>
</dbReference>
<gene>
    <name evidence="3" type="ORF">METZ01_LOCUS310679</name>
</gene>
<dbReference type="InterPro" id="IPR006668">
    <property type="entry name" value="Mg_transptr_MgtE_intracell_dom"/>
</dbReference>
<accession>A0A382NBW2</accession>
<dbReference type="SUPFAM" id="SSF54631">
    <property type="entry name" value="CBS-domain pair"/>
    <property type="match status" value="1"/>
</dbReference>
<sequence>MSENLQKDNPVAPEGVHRFETEESGVDPSLVSRLSDAIESKTEDDVRACVSDVHHADLADLIGLLPRSQRHRLLRILRVDLDPDLLLELDDSIRLELADVLSPKEMAEAITEMESDEAVQVLEDLEKDELSDVLREVSAEDREEIELGLHYPEDTAGRRMQVEVVTVATDWSVGQTIDYLRTEADLPDEFFDVFVLDDARRPAGVISLSRILRSPRSTAMSEIVD</sequence>
<dbReference type="Pfam" id="PF03448">
    <property type="entry name" value="MgtE_N"/>
    <property type="match status" value="1"/>
</dbReference>
<dbReference type="GO" id="GO:0016020">
    <property type="term" value="C:membrane"/>
    <property type="evidence" value="ECO:0007669"/>
    <property type="project" value="InterPro"/>
</dbReference>
<name>A0A382NBW2_9ZZZZ</name>
<dbReference type="GO" id="GO:0015095">
    <property type="term" value="F:magnesium ion transmembrane transporter activity"/>
    <property type="evidence" value="ECO:0007669"/>
    <property type="project" value="InterPro"/>
</dbReference>
<protein>
    <recommendedName>
        <fullName evidence="2">Magnesium transporter MgtE intracellular domain-containing protein</fullName>
    </recommendedName>
</protein>
<dbReference type="PANTHER" id="PTHR43773:SF1">
    <property type="entry name" value="MAGNESIUM TRANSPORTER MGTE"/>
    <property type="match status" value="1"/>
</dbReference>